<evidence type="ECO:0000313" key="1">
    <source>
        <dbReference type="EMBL" id="KOF71580.1"/>
    </source>
</evidence>
<sequence length="50" mass="5599">MHVSSATKGHAQLVKVKQLTSKSVVLSRIFAVAHLLYQDKTMYMITLPIN</sequence>
<dbReference type="EMBL" id="KQ424096">
    <property type="protein sequence ID" value="KOF71580.1"/>
    <property type="molecule type" value="Genomic_DNA"/>
</dbReference>
<dbReference type="AlphaFoldDB" id="A0A0L8G4R8"/>
<proteinExistence type="predicted"/>
<organism evidence="1">
    <name type="scientific">Octopus bimaculoides</name>
    <name type="common">California two-spotted octopus</name>
    <dbReference type="NCBI Taxonomy" id="37653"/>
    <lineage>
        <taxon>Eukaryota</taxon>
        <taxon>Metazoa</taxon>
        <taxon>Spiralia</taxon>
        <taxon>Lophotrochozoa</taxon>
        <taxon>Mollusca</taxon>
        <taxon>Cephalopoda</taxon>
        <taxon>Coleoidea</taxon>
        <taxon>Octopodiformes</taxon>
        <taxon>Octopoda</taxon>
        <taxon>Incirrata</taxon>
        <taxon>Octopodidae</taxon>
        <taxon>Octopus</taxon>
    </lineage>
</organism>
<protein>
    <submittedName>
        <fullName evidence="1">Uncharacterized protein</fullName>
    </submittedName>
</protein>
<reference evidence="1" key="1">
    <citation type="submission" date="2015-07" db="EMBL/GenBank/DDBJ databases">
        <title>MeaNS - Measles Nucleotide Surveillance Program.</title>
        <authorList>
            <person name="Tran T."/>
            <person name="Druce J."/>
        </authorList>
    </citation>
    <scope>NUCLEOTIDE SEQUENCE</scope>
    <source>
        <strain evidence="1">UCB-OBI-ISO-001</strain>
        <tissue evidence="1">Gonad</tissue>
    </source>
</reference>
<name>A0A0L8G4R8_OCTBM</name>
<gene>
    <name evidence="1" type="ORF">OCBIM_22000858mg</name>
</gene>
<accession>A0A0L8G4R8</accession>